<sequence>MKMPIVRKWRYFIVILLCFGLTLFPHHETNPSQATAAKSSEAIASKTSSRQISQAKQMTDESLKKKIDQILSDPRLDGVSIGVSVRRAQDGELIYTQNGQLHLHPASNMKLITGVTALNVLGPDYRFNTTIATDGNIKGQVLQGNLYMIGQGDPTLLKEDLDQFAKDLKAKGIQKIKGDLIADESWYDDVRYSQDLNWSDEENYPGAPISALTLSPNDDYDASTVIVEVFPGKEINDPPTVKLTPETDVIEIVNRAKTVAKDADRKITVEREHGTNRMIINGTIPVGANETRVWRTVWDPALYTLDVFHKSLTEQDITFIGKHKQKKGIAPKKLTTLTSKKSITLEELMIPFMKLSNNGHGETLVKEMGRIVYDEGSWDKGLEVMEDTIESYGMNKQHVLLRDGSGMSHKNLVTTDALTQLLYTVQSEPWFDIFENAQPVAGESERLVGGTLRFRMTEEPTKGNVKAKTGSLTGVNTLSGYVTSADGEKLIFSILINNQIGSSLTDIQDDIATVLAKHKFNK</sequence>
<dbReference type="GO" id="GO:0004185">
    <property type="term" value="F:serine-type carboxypeptidase activity"/>
    <property type="evidence" value="ECO:0007669"/>
    <property type="project" value="InterPro"/>
</dbReference>
<dbReference type="SUPFAM" id="SSF56601">
    <property type="entry name" value="beta-lactamase/transpeptidase-like"/>
    <property type="match status" value="1"/>
</dbReference>
<comment type="similarity">
    <text evidence="1">Belongs to the peptidase S13 family.</text>
</comment>
<dbReference type="Pfam" id="PF02113">
    <property type="entry name" value="Peptidase_S13"/>
    <property type="match status" value="1"/>
</dbReference>
<dbReference type="Gene3D" id="3.40.710.10">
    <property type="entry name" value="DD-peptidase/beta-lactamase superfamily"/>
    <property type="match status" value="2"/>
</dbReference>
<dbReference type="InterPro" id="IPR000667">
    <property type="entry name" value="Peptidase_S13"/>
</dbReference>
<evidence type="ECO:0000313" key="6">
    <source>
        <dbReference type="Proteomes" id="UP000321491"/>
    </source>
</evidence>
<dbReference type="OrthoDB" id="9802627at2"/>
<protein>
    <submittedName>
        <fullName evidence="5">D-alanyl-D-alanine carboxypeptidase DacC</fullName>
    </submittedName>
</protein>
<proteinExistence type="inferred from homology"/>
<dbReference type="Proteomes" id="UP000321491">
    <property type="component" value="Unassembled WGS sequence"/>
</dbReference>
<dbReference type="NCBIfam" id="TIGR00666">
    <property type="entry name" value="PBP4"/>
    <property type="match status" value="1"/>
</dbReference>
<dbReference type="EMBL" id="BJXW01000013">
    <property type="protein sequence ID" value="GEN31198.1"/>
    <property type="molecule type" value="Genomic_DNA"/>
</dbReference>
<organism evidence="5 6">
    <name type="scientific">Cerasibacillus quisquiliarum</name>
    <dbReference type="NCBI Taxonomy" id="227865"/>
    <lineage>
        <taxon>Bacteria</taxon>
        <taxon>Bacillati</taxon>
        <taxon>Bacillota</taxon>
        <taxon>Bacilli</taxon>
        <taxon>Bacillales</taxon>
        <taxon>Bacillaceae</taxon>
        <taxon>Cerasibacillus</taxon>
    </lineage>
</organism>
<gene>
    <name evidence="5" type="primary">dacC_2</name>
    <name evidence="5" type="ORF">CQU01_14360</name>
</gene>
<dbReference type="InterPro" id="IPR012338">
    <property type="entry name" value="Beta-lactam/transpept-like"/>
</dbReference>
<dbReference type="AlphaFoldDB" id="A0A511UZM5"/>
<dbReference type="RefSeq" id="WP_146937159.1">
    <property type="nucleotide sequence ID" value="NZ_BJXW01000013.1"/>
</dbReference>
<dbReference type="GO" id="GO:0000270">
    <property type="term" value="P:peptidoglycan metabolic process"/>
    <property type="evidence" value="ECO:0007669"/>
    <property type="project" value="TreeGrafter"/>
</dbReference>
<feature type="signal peptide" evidence="4">
    <location>
        <begin position="1"/>
        <end position="27"/>
    </location>
</feature>
<comment type="caution">
    <text evidence="5">The sequence shown here is derived from an EMBL/GenBank/DDBJ whole genome shotgun (WGS) entry which is preliminary data.</text>
</comment>
<keyword evidence="5" id="KW-0645">Protease</keyword>
<evidence type="ECO:0000256" key="2">
    <source>
        <dbReference type="ARBA" id="ARBA00022801"/>
    </source>
</evidence>
<accession>A0A511UZM5</accession>
<evidence type="ECO:0000256" key="3">
    <source>
        <dbReference type="SAM" id="MobiDB-lite"/>
    </source>
</evidence>
<name>A0A511UZM5_9BACI</name>
<keyword evidence="4" id="KW-0732">Signal</keyword>
<reference evidence="5 6" key="1">
    <citation type="submission" date="2019-07" db="EMBL/GenBank/DDBJ databases">
        <title>Whole genome shotgun sequence of Cerasibacillus quisquiliarum NBRC 102429.</title>
        <authorList>
            <person name="Hosoyama A."/>
            <person name="Uohara A."/>
            <person name="Ohji S."/>
            <person name="Ichikawa N."/>
        </authorList>
    </citation>
    <scope>NUCLEOTIDE SEQUENCE [LARGE SCALE GENOMIC DNA]</scope>
    <source>
        <strain evidence="5 6">NBRC 102429</strain>
    </source>
</reference>
<feature type="region of interest" description="Disordered" evidence="3">
    <location>
        <begin position="30"/>
        <end position="60"/>
    </location>
</feature>
<dbReference type="Gene3D" id="3.50.80.20">
    <property type="entry name" value="D-Ala-D-Ala carboxypeptidase C, peptidase S13"/>
    <property type="match status" value="1"/>
</dbReference>
<dbReference type="PRINTS" id="PR00922">
    <property type="entry name" value="DADACBPTASE3"/>
</dbReference>
<keyword evidence="6" id="KW-1185">Reference proteome</keyword>
<keyword evidence="5" id="KW-0121">Carboxypeptidase</keyword>
<dbReference type="GO" id="GO:0006508">
    <property type="term" value="P:proteolysis"/>
    <property type="evidence" value="ECO:0007669"/>
    <property type="project" value="InterPro"/>
</dbReference>
<feature type="compositionally biased region" description="Polar residues" evidence="3">
    <location>
        <begin position="45"/>
        <end position="57"/>
    </location>
</feature>
<feature type="chain" id="PRO_5039100008" evidence="4">
    <location>
        <begin position="28"/>
        <end position="522"/>
    </location>
</feature>
<evidence type="ECO:0000256" key="4">
    <source>
        <dbReference type="SAM" id="SignalP"/>
    </source>
</evidence>
<evidence type="ECO:0000313" key="5">
    <source>
        <dbReference type="EMBL" id="GEN31198.1"/>
    </source>
</evidence>
<keyword evidence="2" id="KW-0378">Hydrolase</keyword>
<evidence type="ECO:0000256" key="1">
    <source>
        <dbReference type="ARBA" id="ARBA00006096"/>
    </source>
</evidence>
<dbReference type="PANTHER" id="PTHR30023:SF0">
    <property type="entry name" value="PENICILLIN-SENSITIVE CARBOXYPEPTIDASE A"/>
    <property type="match status" value="1"/>
</dbReference>
<dbReference type="PANTHER" id="PTHR30023">
    <property type="entry name" value="D-ALANYL-D-ALANINE CARBOXYPEPTIDASE"/>
    <property type="match status" value="1"/>
</dbReference>